<dbReference type="STRING" id="1077974.GOEFS_115_01230"/>
<evidence type="ECO:0000259" key="1">
    <source>
        <dbReference type="Pfam" id="PF02627"/>
    </source>
</evidence>
<dbReference type="Pfam" id="PF02627">
    <property type="entry name" value="CMD"/>
    <property type="match status" value="1"/>
</dbReference>
<dbReference type="PANTHER" id="PTHR34846">
    <property type="entry name" value="4-CARBOXYMUCONOLACTONE DECARBOXYLASE FAMILY PROTEIN (AFU_ORTHOLOGUE AFUA_6G11590)"/>
    <property type="match status" value="1"/>
</dbReference>
<accession>H0R5Y2</accession>
<keyword evidence="3" id="KW-1185">Reference proteome</keyword>
<name>H0R5Y2_9ACTN</name>
<evidence type="ECO:0000313" key="2">
    <source>
        <dbReference type="EMBL" id="GAB20483.1"/>
    </source>
</evidence>
<feature type="domain" description="Carboxymuconolactone decarboxylase-like" evidence="1">
    <location>
        <begin position="19"/>
        <end position="99"/>
    </location>
</feature>
<dbReference type="InterPro" id="IPR029032">
    <property type="entry name" value="AhpD-like"/>
</dbReference>
<dbReference type="InterPro" id="IPR004675">
    <property type="entry name" value="AhpD_core"/>
</dbReference>
<gene>
    <name evidence="2" type="ORF">GOEFS_115_01230</name>
</gene>
<proteinExistence type="predicted"/>
<dbReference type="Proteomes" id="UP000035034">
    <property type="component" value="Unassembled WGS sequence"/>
</dbReference>
<dbReference type="SUPFAM" id="SSF69118">
    <property type="entry name" value="AhpD-like"/>
    <property type="match status" value="1"/>
</dbReference>
<comment type="caution">
    <text evidence="2">The sequence shown here is derived from an EMBL/GenBank/DDBJ whole genome shotgun (WGS) entry which is preliminary data.</text>
</comment>
<evidence type="ECO:0000313" key="3">
    <source>
        <dbReference type="Proteomes" id="UP000035034"/>
    </source>
</evidence>
<dbReference type="Gene3D" id="1.20.1290.10">
    <property type="entry name" value="AhpD-like"/>
    <property type="match status" value="1"/>
</dbReference>
<dbReference type="InterPro" id="IPR003779">
    <property type="entry name" value="CMD-like"/>
</dbReference>
<dbReference type="AlphaFoldDB" id="H0R5Y2"/>
<dbReference type="GO" id="GO:0051920">
    <property type="term" value="F:peroxiredoxin activity"/>
    <property type="evidence" value="ECO:0007669"/>
    <property type="project" value="InterPro"/>
</dbReference>
<dbReference type="NCBIfam" id="TIGR00778">
    <property type="entry name" value="ahpD_dom"/>
    <property type="match status" value="1"/>
</dbReference>
<dbReference type="eggNOG" id="COG2128">
    <property type="taxonomic scope" value="Bacteria"/>
</dbReference>
<protein>
    <recommendedName>
        <fullName evidence="1">Carboxymuconolactone decarboxylase-like domain-containing protein</fullName>
    </recommendedName>
</protein>
<sequence length="157" mass="16844">MTAAPEGTRMWMPSSNPVVYKALVALQRASSKDLDAGLVALIYIRASQINGCAYCLHMHTSDALESGADPVKLGVIAAWRESTGIFDDRERAALALTDEVTLIAESGIASEVFEAARAVFDEYELGQVLASIAMINTWNRIAITGGYPTSFDERASG</sequence>
<dbReference type="PANTHER" id="PTHR34846:SF10">
    <property type="entry name" value="CYTOPLASMIC PROTEIN"/>
    <property type="match status" value="1"/>
</dbReference>
<reference evidence="2 3" key="1">
    <citation type="submission" date="2011-12" db="EMBL/GenBank/DDBJ databases">
        <title>Whole genome shotgun sequence of Gordonia effusa NBRC 100432.</title>
        <authorList>
            <person name="Yoshida I."/>
            <person name="Takarada H."/>
            <person name="Hosoyama A."/>
            <person name="Tsuchikane K."/>
            <person name="Katsumata H."/>
            <person name="Yamazaki S."/>
            <person name="Fujita N."/>
        </authorList>
    </citation>
    <scope>NUCLEOTIDE SEQUENCE [LARGE SCALE GENOMIC DNA]</scope>
    <source>
        <strain evidence="2 3">NBRC 100432</strain>
    </source>
</reference>
<organism evidence="2 3">
    <name type="scientific">Gordonia effusa NBRC 100432</name>
    <dbReference type="NCBI Taxonomy" id="1077974"/>
    <lineage>
        <taxon>Bacteria</taxon>
        <taxon>Bacillati</taxon>
        <taxon>Actinomycetota</taxon>
        <taxon>Actinomycetes</taxon>
        <taxon>Mycobacteriales</taxon>
        <taxon>Gordoniaceae</taxon>
        <taxon>Gordonia</taxon>
    </lineage>
</organism>
<dbReference type="RefSeq" id="WP_007319818.1">
    <property type="nucleotide sequence ID" value="NZ_BAEH01000115.1"/>
</dbReference>
<dbReference type="EMBL" id="BAEH01000115">
    <property type="protein sequence ID" value="GAB20483.1"/>
    <property type="molecule type" value="Genomic_DNA"/>
</dbReference>